<dbReference type="Proteomes" id="UP001325140">
    <property type="component" value="Chromosome"/>
</dbReference>
<dbReference type="GO" id="GO:0005524">
    <property type="term" value="F:ATP binding"/>
    <property type="evidence" value="ECO:0007669"/>
    <property type="project" value="UniProtKB-KW"/>
</dbReference>
<comment type="function">
    <text evidence="8">Part of an ABC transporter complex. Transmembrane domains (TMD) form a pore in the inner membrane and the ATP-binding domain (NBD) is responsible for energy generation.</text>
</comment>
<dbReference type="InterPro" id="IPR036640">
    <property type="entry name" value="ABC1_TM_sf"/>
</dbReference>
<dbReference type="RefSeq" id="WP_323722324.1">
    <property type="nucleotide sequence ID" value="NZ_CP110343.1"/>
</dbReference>
<dbReference type="InterPro" id="IPR003593">
    <property type="entry name" value="AAA+_ATPase"/>
</dbReference>
<comment type="similarity">
    <text evidence="2">Belongs to the ABC transporter superfamily.</text>
</comment>
<dbReference type="Gene3D" id="1.20.1560.10">
    <property type="entry name" value="ABC transporter type 1, transmembrane domain"/>
    <property type="match status" value="1"/>
</dbReference>
<reference evidence="12" key="1">
    <citation type="submission" date="2022-10" db="EMBL/GenBank/DDBJ databases">
        <title>Host association and intracellularity evolved multiple times independently in the Rickettsiales.</title>
        <authorList>
            <person name="Castelli M."/>
            <person name="Nardi T."/>
            <person name="Gammuto L."/>
            <person name="Bellinzona G."/>
            <person name="Sabaneyeva E."/>
            <person name="Potekhin A."/>
            <person name="Serra V."/>
            <person name="Petroni G."/>
            <person name="Sassera D."/>
        </authorList>
    </citation>
    <scope>NUCLEOTIDE SEQUENCE [LARGE SCALE GENOMIC DNA]</scope>
    <source>
        <strain evidence="12">US_Bl 11III1</strain>
    </source>
</reference>
<dbReference type="EMBL" id="CP110343">
    <property type="protein sequence ID" value="WPX97670.1"/>
    <property type="molecule type" value="Genomic_DNA"/>
</dbReference>
<protein>
    <submittedName>
        <fullName evidence="12">ABC transporter ATP-binding/permease protein</fullName>
    </submittedName>
</protein>
<keyword evidence="13" id="KW-1185">Reference proteome</keyword>
<evidence type="ECO:0000259" key="11">
    <source>
        <dbReference type="PROSITE" id="PS50929"/>
    </source>
</evidence>
<dbReference type="InterPro" id="IPR027417">
    <property type="entry name" value="P-loop_NTPase"/>
</dbReference>
<dbReference type="SMART" id="SM00382">
    <property type="entry name" value="AAA"/>
    <property type="match status" value="1"/>
</dbReference>
<keyword evidence="3 9" id="KW-0812">Transmembrane</keyword>
<dbReference type="InterPro" id="IPR011527">
    <property type="entry name" value="ABC1_TM_dom"/>
</dbReference>
<keyword evidence="7 9" id="KW-0472">Membrane</keyword>
<feature type="transmembrane region" description="Helical" evidence="9">
    <location>
        <begin position="149"/>
        <end position="168"/>
    </location>
</feature>
<dbReference type="PROSITE" id="PS50929">
    <property type="entry name" value="ABC_TM1F"/>
    <property type="match status" value="1"/>
</dbReference>
<feature type="transmembrane region" description="Helical" evidence="9">
    <location>
        <begin position="257"/>
        <end position="278"/>
    </location>
</feature>
<name>A0ABZ0UUC0_9RICK</name>
<evidence type="ECO:0000256" key="8">
    <source>
        <dbReference type="ARBA" id="ARBA00024725"/>
    </source>
</evidence>
<evidence type="ECO:0000313" key="13">
    <source>
        <dbReference type="Proteomes" id="UP001325140"/>
    </source>
</evidence>
<feature type="transmembrane region" description="Helical" evidence="9">
    <location>
        <begin position="69"/>
        <end position="87"/>
    </location>
</feature>
<dbReference type="Pfam" id="PF00664">
    <property type="entry name" value="ABC_membrane"/>
    <property type="match status" value="1"/>
</dbReference>
<dbReference type="PANTHER" id="PTHR24221:SF654">
    <property type="entry name" value="ATP-BINDING CASSETTE SUB-FAMILY B MEMBER 6"/>
    <property type="match status" value="1"/>
</dbReference>
<feature type="transmembrane region" description="Helical" evidence="9">
    <location>
        <begin position="174"/>
        <end position="192"/>
    </location>
</feature>
<evidence type="ECO:0000256" key="6">
    <source>
        <dbReference type="ARBA" id="ARBA00022989"/>
    </source>
</evidence>
<organism evidence="12 13">
    <name type="scientific">Candidatus Fokinia crypta</name>
    <dbReference type="NCBI Taxonomy" id="1920990"/>
    <lineage>
        <taxon>Bacteria</taxon>
        <taxon>Pseudomonadati</taxon>
        <taxon>Pseudomonadota</taxon>
        <taxon>Alphaproteobacteria</taxon>
        <taxon>Rickettsiales</taxon>
        <taxon>Candidatus Midichloriaceae</taxon>
        <taxon>Candidatus Fokinia</taxon>
    </lineage>
</organism>
<evidence type="ECO:0000256" key="2">
    <source>
        <dbReference type="ARBA" id="ARBA00005417"/>
    </source>
</evidence>
<dbReference type="PROSITE" id="PS00211">
    <property type="entry name" value="ABC_TRANSPORTER_1"/>
    <property type="match status" value="1"/>
</dbReference>
<sequence>MTIHNNIPLPKTVLGFLQFFLRRHFFSALLILGTGILCNLSHNVVLPYITGKLVDILNDISDKTHDTRIFFQSLGIGIGFWIILEIISRTKGLTSAHFIPKFETDIRLSCLKSVLKHEHEHFLDRQKLNAFSYRIDDLPRSLYMIFDNITNLFVPVIISIVLSSLFLFDVHPVLSSMFIGWLSIYIVVMIVLSQRSVKLTQIASQKRSKVQAAILDTIMNNFIIRALSKQHHEMRYISKIQGEEMRASRYSLVNIELVKLCLGSISIVSISFLFFVAAKMWTADVISTGDVIFIVQNSMNIMSTMWFVADEITYTLLEAGRAKQSINVVTENVREDVLVEHVVLYSTHGEFLSPESDIPHQPQNDYNLIFDKVTFGYPDNKVLFSDLSVTIKQGERVGLVGTSGSGKTSFVNLIIGFYKKHNGDILIGNKKIEEYSPRELSRLISIMPQEIMLFNRSIRDNIAYCNHNIPFDKVVESAKLSQCHEFITSLENGYDSIIGEKGFSISGGQKQRIGIARTLIQNAPILIMDECTSSLDSTTDKKIQEALKILMKNKTVIMIAHKISTLQHIDRILVFNEGAIVEDGTHDQLIAKNGYYSHLWEMYYSRGAKSTIQS</sequence>
<dbReference type="PANTHER" id="PTHR24221">
    <property type="entry name" value="ATP-BINDING CASSETTE SUB-FAMILY B"/>
    <property type="match status" value="1"/>
</dbReference>
<evidence type="ECO:0000256" key="1">
    <source>
        <dbReference type="ARBA" id="ARBA00004651"/>
    </source>
</evidence>
<evidence type="ECO:0000313" key="12">
    <source>
        <dbReference type="EMBL" id="WPX97670.1"/>
    </source>
</evidence>
<dbReference type="InterPro" id="IPR017871">
    <property type="entry name" value="ABC_transporter-like_CS"/>
</dbReference>
<feature type="domain" description="ABC transporter" evidence="10">
    <location>
        <begin position="368"/>
        <end position="602"/>
    </location>
</feature>
<dbReference type="Pfam" id="PF00005">
    <property type="entry name" value="ABC_tran"/>
    <property type="match status" value="1"/>
</dbReference>
<dbReference type="SUPFAM" id="SSF52540">
    <property type="entry name" value="P-loop containing nucleoside triphosphate hydrolases"/>
    <property type="match status" value="1"/>
</dbReference>
<gene>
    <name evidence="12" type="ORF">Fokcrypt_00179</name>
</gene>
<dbReference type="Gene3D" id="3.40.50.300">
    <property type="entry name" value="P-loop containing nucleotide triphosphate hydrolases"/>
    <property type="match status" value="1"/>
</dbReference>
<evidence type="ECO:0000256" key="9">
    <source>
        <dbReference type="SAM" id="Phobius"/>
    </source>
</evidence>
<keyword evidence="4" id="KW-0547">Nucleotide-binding</keyword>
<proteinExistence type="inferred from homology"/>
<feature type="transmembrane region" description="Helical" evidence="9">
    <location>
        <begin position="25"/>
        <end position="49"/>
    </location>
</feature>
<evidence type="ECO:0000256" key="7">
    <source>
        <dbReference type="ARBA" id="ARBA00023136"/>
    </source>
</evidence>
<dbReference type="SUPFAM" id="SSF90123">
    <property type="entry name" value="ABC transporter transmembrane region"/>
    <property type="match status" value="1"/>
</dbReference>
<comment type="subcellular location">
    <subcellularLocation>
        <location evidence="1">Cell membrane</location>
        <topology evidence="1">Multi-pass membrane protein</topology>
    </subcellularLocation>
</comment>
<evidence type="ECO:0000256" key="4">
    <source>
        <dbReference type="ARBA" id="ARBA00022741"/>
    </source>
</evidence>
<dbReference type="InterPro" id="IPR039421">
    <property type="entry name" value="Type_1_exporter"/>
</dbReference>
<dbReference type="InterPro" id="IPR003439">
    <property type="entry name" value="ABC_transporter-like_ATP-bd"/>
</dbReference>
<keyword evidence="5 12" id="KW-0067">ATP-binding</keyword>
<accession>A0ABZ0UUC0</accession>
<evidence type="ECO:0000256" key="3">
    <source>
        <dbReference type="ARBA" id="ARBA00022692"/>
    </source>
</evidence>
<dbReference type="PROSITE" id="PS50893">
    <property type="entry name" value="ABC_TRANSPORTER_2"/>
    <property type="match status" value="1"/>
</dbReference>
<keyword evidence="6 9" id="KW-1133">Transmembrane helix</keyword>
<feature type="domain" description="ABC transmembrane type-1" evidence="11">
    <location>
        <begin position="43"/>
        <end position="305"/>
    </location>
</feature>
<evidence type="ECO:0000256" key="5">
    <source>
        <dbReference type="ARBA" id="ARBA00022840"/>
    </source>
</evidence>
<evidence type="ECO:0000259" key="10">
    <source>
        <dbReference type="PROSITE" id="PS50893"/>
    </source>
</evidence>